<dbReference type="KEGG" id="pif:PITG_20430"/>
<feature type="compositionally biased region" description="Basic and acidic residues" evidence="1">
    <location>
        <begin position="345"/>
        <end position="359"/>
    </location>
</feature>
<reference evidence="3" key="1">
    <citation type="journal article" date="2009" name="Nature">
        <title>Genome sequence and analysis of the Irish potato famine pathogen Phytophthora infestans.</title>
        <authorList>
            <consortium name="The Broad Institute Genome Sequencing Platform"/>
            <person name="Haas B.J."/>
            <person name="Kamoun S."/>
            <person name="Zody M.C."/>
            <person name="Jiang R.H."/>
            <person name="Handsaker R.E."/>
            <person name="Cano L.M."/>
            <person name="Grabherr M."/>
            <person name="Kodira C.D."/>
            <person name="Raffaele S."/>
            <person name="Torto-Alalibo T."/>
            <person name="Bozkurt T.O."/>
            <person name="Ah-Fong A.M."/>
            <person name="Alvarado L."/>
            <person name="Anderson V.L."/>
            <person name="Armstrong M.R."/>
            <person name="Avrova A."/>
            <person name="Baxter L."/>
            <person name="Beynon J."/>
            <person name="Boevink P.C."/>
            <person name="Bollmann S.R."/>
            <person name="Bos J.I."/>
            <person name="Bulone V."/>
            <person name="Cai G."/>
            <person name="Cakir C."/>
            <person name="Carrington J.C."/>
            <person name="Chawner M."/>
            <person name="Conti L."/>
            <person name="Costanzo S."/>
            <person name="Ewan R."/>
            <person name="Fahlgren N."/>
            <person name="Fischbach M.A."/>
            <person name="Fugelstad J."/>
            <person name="Gilroy E.M."/>
            <person name="Gnerre S."/>
            <person name="Green P.J."/>
            <person name="Grenville-Briggs L.J."/>
            <person name="Griffith J."/>
            <person name="Grunwald N.J."/>
            <person name="Horn K."/>
            <person name="Horner N.R."/>
            <person name="Hu C.H."/>
            <person name="Huitema E."/>
            <person name="Jeong D.H."/>
            <person name="Jones A.M."/>
            <person name="Jones J.D."/>
            <person name="Jones R.W."/>
            <person name="Karlsson E.K."/>
            <person name="Kunjeti S.G."/>
            <person name="Lamour K."/>
            <person name="Liu Z."/>
            <person name="Ma L."/>
            <person name="Maclean D."/>
            <person name="Chibucos M.C."/>
            <person name="McDonald H."/>
            <person name="McWalters J."/>
            <person name="Meijer H.J."/>
            <person name="Morgan W."/>
            <person name="Morris P.F."/>
            <person name="Munro C.A."/>
            <person name="O'Neill K."/>
            <person name="Ospina-Giraldo M."/>
            <person name="Pinzon A."/>
            <person name="Pritchard L."/>
            <person name="Ramsahoye B."/>
            <person name="Ren Q."/>
            <person name="Restrepo S."/>
            <person name="Roy S."/>
            <person name="Sadanandom A."/>
            <person name="Savidor A."/>
            <person name="Schornack S."/>
            <person name="Schwartz D.C."/>
            <person name="Schumann U.D."/>
            <person name="Schwessinger B."/>
            <person name="Seyer L."/>
            <person name="Sharpe T."/>
            <person name="Silvar C."/>
            <person name="Song J."/>
            <person name="Studholme D.J."/>
            <person name="Sykes S."/>
            <person name="Thines M."/>
            <person name="van de Vondervoort P.J."/>
            <person name="Phuntumart V."/>
            <person name="Wawra S."/>
            <person name="Weide R."/>
            <person name="Win J."/>
            <person name="Young C."/>
            <person name="Zhou S."/>
            <person name="Fry W."/>
            <person name="Meyers B.C."/>
            <person name="van West P."/>
            <person name="Ristaino J."/>
            <person name="Govers F."/>
            <person name="Birch P.R."/>
            <person name="Whisson S.C."/>
            <person name="Judelson H.S."/>
            <person name="Nusbaum C."/>
        </authorList>
    </citation>
    <scope>NUCLEOTIDE SEQUENCE [LARGE SCALE GENOMIC DNA]</scope>
    <source>
        <strain evidence="3">T30-4</strain>
    </source>
</reference>
<accession>D0P2E7</accession>
<feature type="region of interest" description="Disordered" evidence="1">
    <location>
        <begin position="296"/>
        <end position="399"/>
    </location>
</feature>
<feature type="compositionally biased region" description="Basic residues" evidence="1">
    <location>
        <begin position="303"/>
        <end position="315"/>
    </location>
</feature>
<dbReference type="GeneID" id="9480176"/>
<dbReference type="EMBL" id="DS028285">
    <property type="protein sequence ID" value="EEY55908.1"/>
    <property type="molecule type" value="Genomic_DNA"/>
</dbReference>
<sequence>MNHELEIPRPPTFLVQTMDAEELAVFTDLFHAMEYPLYTRLAPGQKFGKDMPREVMLRFIKAGEEAAPNQKQEVQEFTRTMSRITLDVDKRIITVTFKGKQAASKWIGWNMPFGSKLLPLTDYKGQRERAKKTHEAIAMDFYEFTMAVRRGAVSSRDMHWILTQGLGLDVQELKHPDDSTGGTNDKEWVVTVKRPSCPENIRNISLVSIGAVELTVHHHWINVNWPCRTCFSPDHPTKYCKGGVICDTSCIRLNGKVPTRQPMGTVALGEGDMPTTIAQLLALLQKNKIEVKTDDAPVFSPKHTGRVKLQTKRRIATTDKPSLPGEWEEHRQPPNQASMQSKQHNTNEGRDDGDEKQNEDVNASYTSKEDDDTTTPARDGRKMEAGIKYPEQASVQTHEQTEDILMKEDMFEFQAAEQAESSNTDEEGSAPLGHEQQAERGRSPTKRIITRGKPGRNVEPQKAASTSPKRRAPEAWENDPMPLKGGRKTASTRADKQPRKARSSSPTKHKRRSHRRADLAATQRYMHQFLSTTSGQQIDKFGKPDLGESGGHTQNSETTVQEQHDSIMEDTSCGGGECEFVRVKPPVDFGESLDTWLGILGGTLIDVAANGHCGWLACYASLYNVQAGLLQPSPEVIAAANLLKKDILNGMLATLKDEMTLHPEELNVELEASGIRSLGNAEQSRRYCALRIITQRNGTNR</sequence>
<protein>
    <submittedName>
        <fullName evidence="2">Uncharacterized protein</fullName>
    </submittedName>
</protein>
<dbReference type="RefSeq" id="XP_002895528.1">
    <property type="nucleotide sequence ID" value="XM_002895482.1"/>
</dbReference>
<evidence type="ECO:0000313" key="3">
    <source>
        <dbReference type="Proteomes" id="UP000006643"/>
    </source>
</evidence>
<dbReference type="VEuPathDB" id="FungiDB:PITG_20430"/>
<dbReference type="AlphaFoldDB" id="D0P2E7"/>
<dbReference type="OrthoDB" id="127215at2759"/>
<proteinExistence type="predicted"/>
<feature type="region of interest" description="Disordered" evidence="1">
    <location>
        <begin position="416"/>
        <end position="517"/>
    </location>
</feature>
<evidence type="ECO:0000313" key="2">
    <source>
        <dbReference type="EMBL" id="EEY55908.1"/>
    </source>
</evidence>
<dbReference type="InParanoid" id="D0P2E7"/>
<dbReference type="Proteomes" id="UP000006643">
    <property type="component" value="Unassembled WGS sequence"/>
</dbReference>
<gene>
    <name evidence="2" type="ORF">PITG_20430</name>
</gene>
<keyword evidence="3" id="KW-1185">Reference proteome</keyword>
<name>D0P2E7_PHYIT</name>
<feature type="compositionally biased region" description="Basic residues" evidence="1">
    <location>
        <begin position="499"/>
        <end position="515"/>
    </location>
</feature>
<dbReference type="HOGENOM" id="CLU_393562_0_0_1"/>
<evidence type="ECO:0000256" key="1">
    <source>
        <dbReference type="SAM" id="MobiDB-lite"/>
    </source>
</evidence>
<dbReference type="eggNOG" id="ENOG502SR29">
    <property type="taxonomic scope" value="Eukaryota"/>
</dbReference>
<feature type="compositionally biased region" description="Polar residues" evidence="1">
    <location>
        <begin position="333"/>
        <end position="344"/>
    </location>
</feature>
<feature type="compositionally biased region" description="Basic residues" evidence="1">
    <location>
        <begin position="443"/>
        <end position="454"/>
    </location>
</feature>
<organism evidence="2 3">
    <name type="scientific">Phytophthora infestans (strain T30-4)</name>
    <name type="common">Potato late blight agent</name>
    <dbReference type="NCBI Taxonomy" id="403677"/>
    <lineage>
        <taxon>Eukaryota</taxon>
        <taxon>Sar</taxon>
        <taxon>Stramenopiles</taxon>
        <taxon>Oomycota</taxon>
        <taxon>Peronosporomycetes</taxon>
        <taxon>Peronosporales</taxon>
        <taxon>Peronosporaceae</taxon>
        <taxon>Phytophthora</taxon>
    </lineage>
</organism>